<dbReference type="InterPro" id="IPR009057">
    <property type="entry name" value="Homeodomain-like_sf"/>
</dbReference>
<dbReference type="PROSITE" id="PS00041">
    <property type="entry name" value="HTH_ARAC_FAMILY_1"/>
    <property type="match status" value="1"/>
</dbReference>
<gene>
    <name evidence="7" type="ORF">KZJ38_16770</name>
</gene>
<dbReference type="Gene3D" id="1.10.10.60">
    <property type="entry name" value="Homeodomain-like"/>
    <property type="match status" value="2"/>
</dbReference>
<proteinExistence type="predicted"/>
<reference evidence="7 8" key="1">
    <citation type="submission" date="2021-07" db="EMBL/GenBank/DDBJ databases">
        <title>Paraburkholderia edwinii protects Aspergillus sp. from phenazines by acting as a toxin sponge.</title>
        <authorList>
            <person name="Dahlstrom K.M."/>
            <person name="Newman D.K."/>
        </authorList>
    </citation>
    <scope>NUCLEOTIDE SEQUENCE [LARGE SCALE GENOMIC DNA]</scope>
    <source>
        <strain evidence="7 8">Pe01</strain>
    </source>
</reference>
<feature type="region of interest" description="Disordered" evidence="5">
    <location>
        <begin position="1"/>
        <end position="21"/>
    </location>
</feature>
<dbReference type="PANTHER" id="PTHR46796:SF6">
    <property type="entry name" value="ARAC SUBFAMILY"/>
    <property type="match status" value="1"/>
</dbReference>
<dbReference type="SMART" id="SM00342">
    <property type="entry name" value="HTH_ARAC"/>
    <property type="match status" value="1"/>
</dbReference>
<dbReference type="InterPro" id="IPR003313">
    <property type="entry name" value="AraC-bd"/>
</dbReference>
<dbReference type="PROSITE" id="PS01124">
    <property type="entry name" value="HTH_ARAC_FAMILY_2"/>
    <property type="match status" value="1"/>
</dbReference>
<evidence type="ECO:0000256" key="5">
    <source>
        <dbReference type="SAM" id="MobiDB-lite"/>
    </source>
</evidence>
<dbReference type="PRINTS" id="PR00032">
    <property type="entry name" value="HTHARAC"/>
</dbReference>
<evidence type="ECO:0000313" key="7">
    <source>
        <dbReference type="EMBL" id="QYD67944.1"/>
    </source>
</evidence>
<keyword evidence="8" id="KW-1185">Reference proteome</keyword>
<dbReference type="InterPro" id="IPR050204">
    <property type="entry name" value="AraC_XylS_family_regulators"/>
</dbReference>
<dbReference type="Pfam" id="PF02311">
    <property type="entry name" value="AraC_binding"/>
    <property type="match status" value="1"/>
</dbReference>
<dbReference type="Gene3D" id="2.60.120.10">
    <property type="entry name" value="Jelly Rolls"/>
    <property type="match status" value="1"/>
</dbReference>
<dbReference type="InterPro" id="IPR037923">
    <property type="entry name" value="HTH-like"/>
</dbReference>
<evidence type="ECO:0000256" key="4">
    <source>
        <dbReference type="ARBA" id="ARBA00023163"/>
    </source>
</evidence>
<dbReference type="SUPFAM" id="SSF46689">
    <property type="entry name" value="Homeodomain-like"/>
    <property type="match status" value="2"/>
</dbReference>
<accession>A0ABX8ULT2</accession>
<dbReference type="InterPro" id="IPR018060">
    <property type="entry name" value="HTH_AraC"/>
</dbReference>
<feature type="domain" description="HTH araC/xylS-type" evidence="6">
    <location>
        <begin position="221"/>
        <end position="319"/>
    </location>
</feature>
<dbReference type="InterPro" id="IPR020449">
    <property type="entry name" value="Tscrpt_reg_AraC-type_HTH"/>
</dbReference>
<organism evidence="7 8">
    <name type="scientific">Paraburkholderia edwinii</name>
    <dbReference type="NCBI Taxonomy" id="2861782"/>
    <lineage>
        <taxon>Bacteria</taxon>
        <taxon>Pseudomonadati</taxon>
        <taxon>Pseudomonadota</taxon>
        <taxon>Betaproteobacteria</taxon>
        <taxon>Burkholderiales</taxon>
        <taxon>Burkholderiaceae</taxon>
        <taxon>Paraburkholderia</taxon>
    </lineage>
</organism>
<dbReference type="PANTHER" id="PTHR46796">
    <property type="entry name" value="HTH-TYPE TRANSCRIPTIONAL ACTIVATOR RHAS-RELATED"/>
    <property type="match status" value="1"/>
</dbReference>
<name>A0ABX8ULT2_9BURK</name>
<evidence type="ECO:0000256" key="3">
    <source>
        <dbReference type="ARBA" id="ARBA00023159"/>
    </source>
</evidence>
<evidence type="ECO:0000256" key="1">
    <source>
        <dbReference type="ARBA" id="ARBA00023015"/>
    </source>
</evidence>
<evidence type="ECO:0000259" key="6">
    <source>
        <dbReference type="PROSITE" id="PS01124"/>
    </source>
</evidence>
<sequence length="323" mass="36204">MSHSHEVQDAPPPSDRIRPRLTGTHLILEGVEVKREGRVEPYLDTLPALSSAPIRWLGVAIENYSTPACVIPRHEHVENFVHLVLSGSGRYEISTGGKTLRFDAHPGTTFIVPQGTVDELRWETPIHHIAVAIHPSLLVNALEQSAHESSIELIEHWNLMDRHIMAVLLAMTADLEEGSPAGKLYGESLANALAVYLLRRYSARRLEPPVYRGGLPGYRLKRVIEHIEEHLAADLSLRELAAVAGMSAHHFAEMFRRSTGRSPHQYVLLQRIERAKQLLRDPKRSVIDAGLDAGFSNQSHFCRVFRKFVGETPSTFRSEAQAR</sequence>
<dbReference type="EMBL" id="CP080095">
    <property type="protein sequence ID" value="QYD67944.1"/>
    <property type="molecule type" value="Genomic_DNA"/>
</dbReference>
<evidence type="ECO:0000256" key="2">
    <source>
        <dbReference type="ARBA" id="ARBA00023125"/>
    </source>
</evidence>
<keyword evidence="2" id="KW-0238">DNA-binding</keyword>
<dbReference type="RefSeq" id="WP_219797311.1">
    <property type="nucleotide sequence ID" value="NZ_CP080095.1"/>
</dbReference>
<dbReference type="InterPro" id="IPR014710">
    <property type="entry name" value="RmlC-like_jellyroll"/>
</dbReference>
<dbReference type="InterPro" id="IPR018062">
    <property type="entry name" value="HTH_AraC-typ_CS"/>
</dbReference>
<keyword evidence="3" id="KW-0010">Activator</keyword>
<keyword evidence="4" id="KW-0804">Transcription</keyword>
<protein>
    <submittedName>
        <fullName evidence="7">AraC family transcriptional regulator</fullName>
    </submittedName>
</protein>
<dbReference type="SUPFAM" id="SSF51215">
    <property type="entry name" value="Regulatory protein AraC"/>
    <property type="match status" value="1"/>
</dbReference>
<dbReference type="Pfam" id="PF12833">
    <property type="entry name" value="HTH_18"/>
    <property type="match status" value="1"/>
</dbReference>
<dbReference type="Proteomes" id="UP000826462">
    <property type="component" value="Chromosome 1"/>
</dbReference>
<keyword evidence="1" id="KW-0805">Transcription regulation</keyword>
<evidence type="ECO:0000313" key="8">
    <source>
        <dbReference type="Proteomes" id="UP000826462"/>
    </source>
</evidence>